<proteinExistence type="predicted"/>
<comment type="caution">
    <text evidence="1">The sequence shown here is derived from an EMBL/GenBank/DDBJ whole genome shotgun (WGS) entry which is preliminary data.</text>
</comment>
<sequence>MINGNVKLGFDQQQRPIISYHKYDQHGDTQMYVARRENTGWNSVQISDWKGFRWEFGGGGSLGRFPVKPYAPFYH</sequence>
<evidence type="ECO:0000313" key="1">
    <source>
        <dbReference type="EMBL" id="MDU0352589.1"/>
    </source>
</evidence>
<dbReference type="Pfam" id="PF15892">
    <property type="entry name" value="BNR_4"/>
    <property type="match status" value="1"/>
</dbReference>
<protein>
    <submittedName>
        <fullName evidence="1">BNR-4 repeat-containing protein</fullName>
    </submittedName>
</protein>
<accession>A0ABU3SRH8</accession>
<name>A0ABU3SRH8_9ALTE</name>
<dbReference type="RefSeq" id="WP_316024301.1">
    <property type="nucleotide sequence ID" value="NZ_JAWDIO010000001.1"/>
</dbReference>
<organism evidence="1 2">
    <name type="scientific">Paraglaciecola aquimarina</name>
    <dbReference type="NCBI Taxonomy" id="1235557"/>
    <lineage>
        <taxon>Bacteria</taxon>
        <taxon>Pseudomonadati</taxon>
        <taxon>Pseudomonadota</taxon>
        <taxon>Gammaproteobacteria</taxon>
        <taxon>Alteromonadales</taxon>
        <taxon>Alteromonadaceae</taxon>
        <taxon>Paraglaciecola</taxon>
    </lineage>
</organism>
<keyword evidence="2" id="KW-1185">Reference proteome</keyword>
<reference evidence="1 2" key="1">
    <citation type="submission" date="2023-10" db="EMBL/GenBank/DDBJ databases">
        <title>Glaciecola aquimarina strain GGW-M5 nov., isolated from a coastal seawater.</title>
        <authorList>
            <person name="Bayburt H."/>
            <person name="Kim J.M."/>
            <person name="Choi B.J."/>
            <person name="Jeon C.O."/>
        </authorList>
    </citation>
    <scope>NUCLEOTIDE SEQUENCE [LARGE SCALE GENOMIC DNA]</scope>
    <source>
        <strain evidence="1 2">KCTC 32108</strain>
    </source>
</reference>
<dbReference type="Proteomes" id="UP001247805">
    <property type="component" value="Unassembled WGS sequence"/>
</dbReference>
<evidence type="ECO:0000313" key="2">
    <source>
        <dbReference type="Proteomes" id="UP001247805"/>
    </source>
</evidence>
<gene>
    <name evidence="1" type="ORF">RS130_00490</name>
</gene>
<dbReference type="EMBL" id="JAWDIO010000001">
    <property type="protein sequence ID" value="MDU0352589.1"/>
    <property type="molecule type" value="Genomic_DNA"/>
</dbReference>